<reference evidence="13" key="1">
    <citation type="submission" date="2020-07" db="EMBL/GenBank/DDBJ databases">
        <title>Vallitalea pronyensis genome.</title>
        <authorList>
            <person name="Postec A."/>
        </authorList>
    </citation>
    <scope>NUCLEOTIDE SEQUENCE</scope>
    <source>
        <strain evidence="13">FatNI3</strain>
    </source>
</reference>
<evidence type="ECO:0000259" key="12">
    <source>
        <dbReference type="PROSITE" id="PS50944"/>
    </source>
</evidence>
<proteinExistence type="inferred from homology"/>
<dbReference type="InterPro" id="IPR036421">
    <property type="entry name" value="Fe_dep_repressor_sf"/>
</dbReference>
<dbReference type="InterPro" id="IPR001367">
    <property type="entry name" value="Fe_dep_repressor"/>
</dbReference>
<evidence type="ECO:0000256" key="6">
    <source>
        <dbReference type="ARBA" id="ARBA00023015"/>
    </source>
</evidence>
<dbReference type="SUPFAM" id="SSF47979">
    <property type="entry name" value="Iron-dependent repressor protein, dimerization domain"/>
    <property type="match status" value="1"/>
</dbReference>
<dbReference type="InterPro" id="IPR022689">
    <property type="entry name" value="Iron_dep_repressor"/>
</dbReference>
<dbReference type="PANTHER" id="PTHR33238">
    <property type="entry name" value="IRON (METAL) DEPENDENT REPRESSOR, DTXR FAMILY"/>
    <property type="match status" value="1"/>
</dbReference>
<dbReference type="GO" id="GO:0046914">
    <property type="term" value="F:transition metal ion binding"/>
    <property type="evidence" value="ECO:0007669"/>
    <property type="project" value="InterPro"/>
</dbReference>
<keyword evidence="9" id="KW-0804">Transcription</keyword>
<keyword evidence="6" id="KW-0805">Transcription regulation</keyword>
<dbReference type="Gene3D" id="1.10.10.10">
    <property type="entry name" value="Winged helix-like DNA-binding domain superfamily/Winged helix DNA-binding domain"/>
    <property type="match status" value="1"/>
</dbReference>
<dbReference type="KEGG" id="vpy:HZI73_06785"/>
<keyword evidence="8" id="KW-0010">Activator</keyword>
<evidence type="ECO:0000256" key="7">
    <source>
        <dbReference type="ARBA" id="ARBA00023125"/>
    </source>
</evidence>
<accession>A0A8J8MI18</accession>
<comment type="subunit">
    <text evidence="3">Homodimer.</text>
</comment>
<dbReference type="EMBL" id="CP058649">
    <property type="protein sequence ID" value="QUI22025.1"/>
    <property type="molecule type" value="Genomic_DNA"/>
</dbReference>
<keyword evidence="10" id="KW-0464">Manganese</keyword>
<evidence type="ECO:0000256" key="5">
    <source>
        <dbReference type="ARBA" id="ARBA00022491"/>
    </source>
</evidence>
<evidence type="ECO:0000256" key="2">
    <source>
        <dbReference type="ARBA" id="ARBA00007871"/>
    </source>
</evidence>
<dbReference type="RefSeq" id="WP_212697500.1">
    <property type="nucleotide sequence ID" value="NZ_CP058649.1"/>
</dbReference>
<dbReference type="SUPFAM" id="SSF46785">
    <property type="entry name" value="Winged helix' DNA-binding domain"/>
    <property type="match status" value="1"/>
</dbReference>
<keyword evidence="7" id="KW-0238">DNA-binding</keyword>
<dbReference type="GO" id="GO:0046983">
    <property type="term" value="F:protein dimerization activity"/>
    <property type="evidence" value="ECO:0007669"/>
    <property type="project" value="InterPro"/>
</dbReference>
<evidence type="ECO:0000256" key="10">
    <source>
        <dbReference type="ARBA" id="ARBA00023211"/>
    </source>
</evidence>
<organism evidence="13 14">
    <name type="scientific">Vallitalea pronyensis</name>
    <dbReference type="NCBI Taxonomy" id="1348613"/>
    <lineage>
        <taxon>Bacteria</taxon>
        <taxon>Bacillati</taxon>
        <taxon>Bacillota</taxon>
        <taxon>Clostridia</taxon>
        <taxon>Lachnospirales</taxon>
        <taxon>Vallitaleaceae</taxon>
        <taxon>Vallitalea</taxon>
    </lineage>
</organism>
<evidence type="ECO:0000256" key="1">
    <source>
        <dbReference type="ARBA" id="ARBA00004496"/>
    </source>
</evidence>
<dbReference type="InterPro" id="IPR022687">
    <property type="entry name" value="HTH_DTXR"/>
</dbReference>
<name>A0A8J8MI18_9FIRM</name>
<evidence type="ECO:0000256" key="8">
    <source>
        <dbReference type="ARBA" id="ARBA00023159"/>
    </source>
</evidence>
<dbReference type="GO" id="GO:0003677">
    <property type="term" value="F:DNA binding"/>
    <property type="evidence" value="ECO:0007669"/>
    <property type="project" value="UniProtKB-KW"/>
</dbReference>
<evidence type="ECO:0000256" key="9">
    <source>
        <dbReference type="ARBA" id="ARBA00023163"/>
    </source>
</evidence>
<feature type="domain" description="HTH dtxR-type" evidence="12">
    <location>
        <begin position="22"/>
        <end position="83"/>
    </location>
</feature>
<dbReference type="InterPro" id="IPR050536">
    <property type="entry name" value="DtxR_MntR_Metal-Reg"/>
</dbReference>
<keyword evidence="5" id="KW-0678">Repressor</keyword>
<comment type="similarity">
    <text evidence="2">Belongs to the DtxR/MntR family.</text>
</comment>
<evidence type="ECO:0000256" key="3">
    <source>
        <dbReference type="ARBA" id="ARBA00011738"/>
    </source>
</evidence>
<keyword evidence="14" id="KW-1185">Reference proteome</keyword>
<protein>
    <recommendedName>
        <fullName evidence="11">Manganese transport regulator</fullName>
    </recommendedName>
</protein>
<dbReference type="PANTHER" id="PTHR33238:SF11">
    <property type="entry name" value="TRANSCRIPTIONAL REGULATOR MNTR"/>
    <property type="match status" value="1"/>
</dbReference>
<dbReference type="PROSITE" id="PS50944">
    <property type="entry name" value="HTH_DTXR"/>
    <property type="match status" value="1"/>
</dbReference>
<keyword evidence="4" id="KW-0963">Cytoplasm</keyword>
<dbReference type="GO" id="GO:0005737">
    <property type="term" value="C:cytoplasm"/>
    <property type="evidence" value="ECO:0007669"/>
    <property type="project" value="UniProtKB-SubCell"/>
</dbReference>
<dbReference type="Gene3D" id="1.10.60.10">
    <property type="entry name" value="Iron dependent repressor, metal binding and dimerisation domain"/>
    <property type="match status" value="1"/>
</dbReference>
<dbReference type="Proteomes" id="UP000683246">
    <property type="component" value="Chromosome"/>
</dbReference>
<dbReference type="AlphaFoldDB" id="A0A8J8MI18"/>
<dbReference type="Pfam" id="PF01325">
    <property type="entry name" value="Fe_dep_repress"/>
    <property type="match status" value="1"/>
</dbReference>
<sequence>MHLSDFHTFRGYEILDREKKKLTPSMEDYMEMIYRLCMNSPYVRMNQLAEKLNVRTSSSTKIVQKLNALDLVHYEKYGLIELSEKGKILGEYLYHRHHVIERFLELIGNQGSVLKDTELIEHYIRPELLHHLECFNAFMNQNKDIKERYEAFIDKEMNQH</sequence>
<dbReference type="InterPro" id="IPR036388">
    <property type="entry name" value="WH-like_DNA-bd_sf"/>
</dbReference>
<dbReference type="InterPro" id="IPR036390">
    <property type="entry name" value="WH_DNA-bd_sf"/>
</dbReference>
<gene>
    <name evidence="13" type="ORF">HZI73_06785</name>
</gene>
<dbReference type="Pfam" id="PF02742">
    <property type="entry name" value="Fe_dep_repr_C"/>
    <property type="match status" value="1"/>
</dbReference>
<evidence type="ECO:0000313" key="14">
    <source>
        <dbReference type="Proteomes" id="UP000683246"/>
    </source>
</evidence>
<evidence type="ECO:0000256" key="4">
    <source>
        <dbReference type="ARBA" id="ARBA00022490"/>
    </source>
</evidence>
<dbReference type="GO" id="GO:0003700">
    <property type="term" value="F:DNA-binding transcription factor activity"/>
    <property type="evidence" value="ECO:0007669"/>
    <property type="project" value="InterPro"/>
</dbReference>
<evidence type="ECO:0000256" key="11">
    <source>
        <dbReference type="ARBA" id="ARBA00032593"/>
    </source>
</evidence>
<comment type="subcellular location">
    <subcellularLocation>
        <location evidence="1">Cytoplasm</location>
    </subcellularLocation>
</comment>
<dbReference type="SMART" id="SM00529">
    <property type="entry name" value="HTH_DTXR"/>
    <property type="match status" value="1"/>
</dbReference>
<evidence type="ECO:0000313" key="13">
    <source>
        <dbReference type="EMBL" id="QUI22025.1"/>
    </source>
</evidence>